<dbReference type="Proteomes" id="UP000281094">
    <property type="component" value="Unassembled WGS sequence"/>
</dbReference>
<evidence type="ECO:0000313" key="3">
    <source>
        <dbReference type="Proteomes" id="UP000281094"/>
    </source>
</evidence>
<reference evidence="2 3" key="1">
    <citation type="submission" date="2018-10" db="EMBL/GenBank/DDBJ databases">
        <title>Notoacmeibacter sp. M2BS9Y-3-1, whole genome shotgun sequence.</title>
        <authorList>
            <person name="Tuo L."/>
        </authorList>
    </citation>
    <scope>NUCLEOTIDE SEQUENCE [LARGE SCALE GENOMIC DNA]</scope>
    <source>
        <strain evidence="2 3">M2BS9Y-3-1</strain>
    </source>
</reference>
<name>A0A3L7JJD2_9HYPH</name>
<keyword evidence="1" id="KW-1133">Transmembrane helix</keyword>
<comment type="caution">
    <text evidence="2">The sequence shown here is derived from an EMBL/GenBank/DDBJ whole genome shotgun (WGS) entry which is preliminary data.</text>
</comment>
<evidence type="ECO:0000256" key="1">
    <source>
        <dbReference type="SAM" id="Phobius"/>
    </source>
</evidence>
<gene>
    <name evidence="2" type="ORF">D8780_10615</name>
</gene>
<protein>
    <recommendedName>
        <fullName evidence="4">Protein NnrT</fullName>
    </recommendedName>
</protein>
<accession>A0A3L7JJD2</accession>
<evidence type="ECO:0000313" key="2">
    <source>
        <dbReference type="EMBL" id="RLQ88592.1"/>
    </source>
</evidence>
<keyword evidence="1" id="KW-0812">Transmembrane</keyword>
<organism evidence="2 3">
    <name type="scientific">Notoacmeibacter ruber</name>
    <dbReference type="NCBI Taxonomy" id="2670375"/>
    <lineage>
        <taxon>Bacteria</taxon>
        <taxon>Pseudomonadati</taxon>
        <taxon>Pseudomonadota</taxon>
        <taxon>Alphaproteobacteria</taxon>
        <taxon>Hyphomicrobiales</taxon>
        <taxon>Notoacmeibacteraceae</taxon>
        <taxon>Notoacmeibacter</taxon>
    </lineage>
</organism>
<feature type="transmembrane region" description="Helical" evidence="1">
    <location>
        <begin position="34"/>
        <end position="55"/>
    </location>
</feature>
<proteinExistence type="predicted"/>
<keyword evidence="3" id="KW-1185">Reference proteome</keyword>
<sequence>MLRYLTTAFILLPANVLAAEFDRPIPQAQSATAEFWFALAAAALVAGLALVHYTVRRRP</sequence>
<keyword evidence="1" id="KW-0472">Membrane</keyword>
<dbReference type="RefSeq" id="WP_121645558.1">
    <property type="nucleotide sequence ID" value="NZ_RCWN01000001.1"/>
</dbReference>
<dbReference type="AlphaFoldDB" id="A0A3L7JJD2"/>
<evidence type="ECO:0008006" key="4">
    <source>
        <dbReference type="Google" id="ProtNLM"/>
    </source>
</evidence>
<dbReference type="EMBL" id="RCWN01000001">
    <property type="protein sequence ID" value="RLQ88592.1"/>
    <property type="molecule type" value="Genomic_DNA"/>
</dbReference>